<organism evidence="2 3">
    <name type="scientific">Romanomermis culicivorax</name>
    <name type="common">Nematode worm</name>
    <dbReference type="NCBI Taxonomy" id="13658"/>
    <lineage>
        <taxon>Eukaryota</taxon>
        <taxon>Metazoa</taxon>
        <taxon>Ecdysozoa</taxon>
        <taxon>Nematoda</taxon>
        <taxon>Enoplea</taxon>
        <taxon>Dorylaimia</taxon>
        <taxon>Mermithida</taxon>
        <taxon>Mermithoidea</taxon>
        <taxon>Mermithidae</taxon>
        <taxon>Romanomermis</taxon>
    </lineage>
</organism>
<feature type="compositionally biased region" description="Basic and acidic residues" evidence="1">
    <location>
        <begin position="80"/>
        <end position="96"/>
    </location>
</feature>
<dbReference type="AlphaFoldDB" id="A0A915IGP5"/>
<dbReference type="Proteomes" id="UP000887565">
    <property type="component" value="Unplaced"/>
</dbReference>
<feature type="region of interest" description="Disordered" evidence="1">
    <location>
        <begin position="66"/>
        <end position="96"/>
    </location>
</feature>
<name>A0A915IGP5_ROMCU</name>
<sequence>LKRQRELQKQYQQVQQFQQEAALQQPQLIRAITGLTQTLNQGQFTNQQPEKDYSITTRRMAREAEMKYQAAAQPNGDQGQVKEKENNQGKGKEKGIRSKWDNQVSQWILHPERQNEVLYGEARWGADDQVTLRKTFWNFIPKCQPKTFPIFQKLQISNFLLFPKKKFLKTKIGKGAWDCQQALKHEW</sequence>
<reference evidence="3" key="1">
    <citation type="submission" date="2022-11" db="UniProtKB">
        <authorList>
            <consortium name="WormBaseParasite"/>
        </authorList>
    </citation>
    <scope>IDENTIFICATION</scope>
</reference>
<evidence type="ECO:0000313" key="2">
    <source>
        <dbReference type="Proteomes" id="UP000887565"/>
    </source>
</evidence>
<accession>A0A915IGP5</accession>
<dbReference type="WBParaSite" id="nRc.2.0.1.t13346-RA">
    <property type="protein sequence ID" value="nRc.2.0.1.t13346-RA"/>
    <property type="gene ID" value="nRc.2.0.1.g13346"/>
</dbReference>
<protein>
    <submittedName>
        <fullName evidence="3">Uncharacterized protein</fullName>
    </submittedName>
</protein>
<proteinExistence type="predicted"/>
<evidence type="ECO:0000313" key="3">
    <source>
        <dbReference type="WBParaSite" id="nRc.2.0.1.t13346-RA"/>
    </source>
</evidence>
<evidence type="ECO:0000256" key="1">
    <source>
        <dbReference type="SAM" id="MobiDB-lite"/>
    </source>
</evidence>
<keyword evidence="2" id="KW-1185">Reference proteome</keyword>